<dbReference type="InterPro" id="IPR013216">
    <property type="entry name" value="Methyltransf_11"/>
</dbReference>
<organism evidence="3 4">
    <name type="scientific">Speluncibacter jeojiensis</name>
    <dbReference type="NCBI Taxonomy" id="2710754"/>
    <lineage>
        <taxon>Bacteria</taxon>
        <taxon>Bacillati</taxon>
        <taxon>Actinomycetota</taxon>
        <taxon>Actinomycetes</taxon>
        <taxon>Mycobacteriales</taxon>
        <taxon>Speluncibacteraceae</taxon>
        <taxon>Speluncibacter</taxon>
    </lineage>
</organism>
<dbReference type="SUPFAM" id="SSF53335">
    <property type="entry name" value="S-adenosyl-L-methionine-dependent methyltransferases"/>
    <property type="match status" value="1"/>
</dbReference>
<feature type="compositionally biased region" description="Low complexity" evidence="1">
    <location>
        <begin position="10"/>
        <end position="23"/>
    </location>
</feature>
<dbReference type="PANTHER" id="PTHR42912">
    <property type="entry name" value="METHYLTRANSFERASE"/>
    <property type="match status" value="1"/>
</dbReference>
<keyword evidence="3" id="KW-0808">Transferase</keyword>
<protein>
    <submittedName>
        <fullName evidence="3">Methyltransferase domain-containing protein</fullName>
    </submittedName>
</protein>
<dbReference type="GO" id="GO:0032259">
    <property type="term" value="P:methylation"/>
    <property type="evidence" value="ECO:0007669"/>
    <property type="project" value="UniProtKB-KW"/>
</dbReference>
<dbReference type="EMBL" id="JANRHA010000001">
    <property type="protein sequence ID" value="MDG3012958.1"/>
    <property type="molecule type" value="Genomic_DNA"/>
</dbReference>
<dbReference type="PANTHER" id="PTHR42912:SF95">
    <property type="entry name" value="METHYLTRANSFERASE TYPE 11 DOMAIN-CONTAINING PROTEIN"/>
    <property type="match status" value="1"/>
</dbReference>
<name>A0A9X4LVE5_9ACTN</name>
<gene>
    <name evidence="3" type="ORF">NVS88_00100</name>
</gene>
<dbReference type="RefSeq" id="WP_332518853.1">
    <property type="nucleotide sequence ID" value="NZ_JANRHA010000001.1"/>
</dbReference>
<keyword evidence="4" id="KW-1185">Reference proteome</keyword>
<keyword evidence="3" id="KW-0489">Methyltransferase</keyword>
<accession>A0A9X4LVE5</accession>
<sequence>MALTHPGDHTASTASRSSRGARPAPAPLPLAERDSAHLPGHWLLARLGKRVLRPGGVELTSAMLDNLAAADGGLAGADVVELAPGLGHTAARLLDRAPGSYTGVEYDESAAAIVRERIGTRGRCVVGEAAGTGLPDHSADVVLGEAMLTMQTDRHKAEIIAEASRVLRPGGRYAVHELALRPDDLDDRLKNEVQRSLARSIKVNARPLTIAEWRRLLTDGGFEVTSVATAPMALLEARRLLADEGVARTARITANLLRDRQALRRVLDMRSTFVKYRREMTAVSLVATKVAG</sequence>
<dbReference type="GO" id="GO:0008757">
    <property type="term" value="F:S-adenosylmethionine-dependent methyltransferase activity"/>
    <property type="evidence" value="ECO:0007669"/>
    <property type="project" value="InterPro"/>
</dbReference>
<proteinExistence type="predicted"/>
<dbReference type="InterPro" id="IPR029063">
    <property type="entry name" value="SAM-dependent_MTases_sf"/>
</dbReference>
<dbReference type="Pfam" id="PF08241">
    <property type="entry name" value="Methyltransf_11"/>
    <property type="match status" value="1"/>
</dbReference>
<dbReference type="Proteomes" id="UP001152755">
    <property type="component" value="Unassembled WGS sequence"/>
</dbReference>
<evidence type="ECO:0000259" key="2">
    <source>
        <dbReference type="Pfam" id="PF08241"/>
    </source>
</evidence>
<comment type="caution">
    <text evidence="3">The sequence shown here is derived from an EMBL/GenBank/DDBJ whole genome shotgun (WGS) entry which is preliminary data.</text>
</comment>
<evidence type="ECO:0000256" key="1">
    <source>
        <dbReference type="SAM" id="MobiDB-lite"/>
    </source>
</evidence>
<evidence type="ECO:0000313" key="3">
    <source>
        <dbReference type="EMBL" id="MDG3012958.1"/>
    </source>
</evidence>
<evidence type="ECO:0000313" key="4">
    <source>
        <dbReference type="Proteomes" id="UP001152755"/>
    </source>
</evidence>
<dbReference type="AlphaFoldDB" id="A0A9X4LVE5"/>
<reference evidence="3" key="1">
    <citation type="submission" date="2022-08" db="EMBL/GenBank/DDBJ databases">
        <title>Genome analysis of Corynebacteriales strain.</title>
        <authorList>
            <person name="Lee S.D."/>
        </authorList>
    </citation>
    <scope>NUCLEOTIDE SEQUENCE</scope>
    <source>
        <strain evidence="3">D3-21</strain>
    </source>
</reference>
<feature type="region of interest" description="Disordered" evidence="1">
    <location>
        <begin position="1"/>
        <end position="33"/>
    </location>
</feature>
<dbReference type="InterPro" id="IPR050508">
    <property type="entry name" value="Methyltransf_Superfamily"/>
</dbReference>
<dbReference type="Gene3D" id="3.40.50.150">
    <property type="entry name" value="Vaccinia Virus protein VP39"/>
    <property type="match status" value="1"/>
</dbReference>
<dbReference type="CDD" id="cd02440">
    <property type="entry name" value="AdoMet_MTases"/>
    <property type="match status" value="1"/>
</dbReference>
<feature type="domain" description="Methyltransferase type 11" evidence="2">
    <location>
        <begin position="81"/>
        <end position="174"/>
    </location>
</feature>